<sequence>MKVKIDIEAPRVKGICFHPSRPWVLYSTHTGMVVIYDYDINVELQSYQVSDVPVRCVAFHSTQPLFACGTDDYQVIVYNWQRKVKLFTLEGHIDFIRSIEFHSTYPLLITSSDDSTSRIWNWQSRCCVCILEDHTYFVMSSSFNPNQPLVATACLDECVRLFSIENLLKGSMSKDVDSSFFSLESNSSLLSESEEHPEGANCVAWDSSGNRLISCGEDSSIKVYKIINDELQVTSTINAHTGPATCVRFHPATGNIISCSEDFSIREFDGNTYREIGTYEISGSRFWCVAAHPKDALIAAGHDSGVTILKTNKERTPFDVQGTSVAWIQESEIHVVDVISKNQEKPSTVQNGVTSISWNNARNMALVSYDNEKNPYYQCIDLSMTNPITKGEGLSAVWFSRSSFVCLSTSRDKLCYGEPGSSTLSRFQVPHALRLFAAPAQRVYLVTKTNIYLYDITRQKEIRNIQFNDCKVIMINDDKTKICARNSTSILYSNADLTDPSVFNESSKVKSCCFDGDAILFTTRTHLKYIVSGYSGVVCSLPRVLYIIKAKEEIAWFVTRDGVVFKREIELGELKLKLALINSKSDGGHAARRIVAEQPPIGFAIMEFAANNNRYDIAASLARDPKTKFEMALKAGDFDTAVLAADEIKDKSIYKTLAENALNCGKISLAEKMFTKANDTENLAFLYLLAGNSASLQKLTKQTNNPEYMIWCNDNESIDKLLIGINPNLEQIVSQKMPEIELPEIKQRSEDWPLTRPTFIPFSVEKDTQLDEGETEWPMSDEDDNQKSDNNEEDDSEGWDVDINVENIPAPSPSQFVAPPRGEDIKQEMSKNSTTIGDFAASGDFGEALVLAKTQLNAKNFEPLKNLFIESFVRSNLSIQNEFGHLSVPLSMKFRNLSLPVLTDSVSQFDEMMKNSIFIEFNKGHFKECFGICQTLIRRVIVTSVQTKEEEQKILDCLHIATKYAIGCLLELTRKSETDPTRNLELAVYFTHVGLARSHERLTLQSAVRMAMKYHNYLTAKSLISRLLDLEPNEKIAGQARASLEQANKVGTNALNINYNERNPFFIDVIGKTPIYRGKPSISCPLCGCQTDSKNAGQLCPICEICEFGGQPTGLKILRTIKQ</sequence>
<dbReference type="VEuPathDB" id="TrichDB:TVAGG3_0999360"/>
<dbReference type="SMR" id="A2DDS5"/>
<dbReference type="GO" id="GO:0006890">
    <property type="term" value="P:retrograde vesicle-mediated transport, Golgi to endoplasmic reticulum"/>
    <property type="evidence" value="ECO:0000318"/>
    <property type="project" value="GO_Central"/>
</dbReference>
<dbReference type="InterPro" id="IPR050844">
    <property type="entry name" value="Coatomer_complex_subunit"/>
</dbReference>
<dbReference type="VEuPathDB" id="TrichDB:TVAG_198900"/>
<dbReference type="GO" id="GO:0000139">
    <property type="term" value="C:Golgi membrane"/>
    <property type="evidence" value="ECO:0007669"/>
    <property type="project" value="UniProtKB-SubCell"/>
</dbReference>
<feature type="repeat" description="WD" evidence="6">
    <location>
        <begin position="193"/>
        <end position="234"/>
    </location>
</feature>
<feature type="domain" description="COPA/B second beta-propeller" evidence="8">
    <location>
        <begin position="332"/>
        <end position="552"/>
    </location>
</feature>
<dbReference type="GO" id="GO:0030126">
    <property type="term" value="C:COPI vesicle coat"/>
    <property type="evidence" value="ECO:0000318"/>
    <property type="project" value="GO_Central"/>
</dbReference>
<dbReference type="InterPro" id="IPR036322">
    <property type="entry name" value="WD40_repeat_dom_sf"/>
</dbReference>
<feature type="region of interest" description="Disordered" evidence="7">
    <location>
        <begin position="763"/>
        <end position="798"/>
    </location>
</feature>
<dbReference type="OrthoDB" id="10261470at2759"/>
<feature type="repeat" description="WD" evidence="6">
    <location>
        <begin position="89"/>
        <end position="121"/>
    </location>
</feature>
<dbReference type="GO" id="GO:0006891">
    <property type="term" value="P:intra-Golgi vesicle-mediated transport"/>
    <property type="evidence" value="ECO:0000318"/>
    <property type="project" value="GO_Central"/>
</dbReference>
<evidence type="ECO:0000313" key="11">
    <source>
        <dbReference type="EMBL" id="EAY21451.1"/>
    </source>
</evidence>
<dbReference type="InParanoid" id="A2DDS5"/>
<dbReference type="SUPFAM" id="SSF50978">
    <property type="entry name" value="WD40 repeat-like"/>
    <property type="match status" value="1"/>
</dbReference>
<reference evidence="11" key="1">
    <citation type="submission" date="2006-10" db="EMBL/GenBank/DDBJ databases">
        <authorList>
            <person name="Amadeo P."/>
            <person name="Zhao Q."/>
            <person name="Wortman J."/>
            <person name="Fraser-Liggett C."/>
            <person name="Carlton J."/>
        </authorList>
    </citation>
    <scope>NUCLEOTIDE SEQUENCE</scope>
    <source>
        <strain evidence="11">G3</strain>
    </source>
</reference>
<dbReference type="GO" id="GO:0006886">
    <property type="term" value="P:intracellular protein transport"/>
    <property type="evidence" value="ECO:0000318"/>
    <property type="project" value="GO_Central"/>
</dbReference>
<dbReference type="PANTHER" id="PTHR19876:SF1">
    <property type="entry name" value="COATOMER SUBUNIT ALPHA"/>
    <property type="match status" value="1"/>
</dbReference>
<dbReference type="SMART" id="SM00320">
    <property type="entry name" value="WD40"/>
    <property type="match status" value="7"/>
</dbReference>
<dbReference type="InterPro" id="IPR001680">
    <property type="entry name" value="WD40_rpt"/>
</dbReference>
<evidence type="ECO:0000259" key="10">
    <source>
        <dbReference type="Pfam" id="PF23953"/>
    </source>
</evidence>
<dbReference type="SUPFAM" id="SSF69322">
    <property type="entry name" value="Tricorn protease domain 2"/>
    <property type="match status" value="1"/>
</dbReference>
<proteinExistence type="predicted"/>
<dbReference type="Gene3D" id="1.25.40.470">
    <property type="match status" value="1"/>
</dbReference>
<keyword evidence="12" id="KW-1185">Reference proteome</keyword>
<reference evidence="11" key="2">
    <citation type="journal article" date="2007" name="Science">
        <title>Draft genome sequence of the sexually transmitted pathogen Trichomonas vaginalis.</title>
        <authorList>
            <person name="Carlton J.M."/>
            <person name="Hirt R.P."/>
            <person name="Silva J.C."/>
            <person name="Delcher A.L."/>
            <person name="Schatz M."/>
            <person name="Zhao Q."/>
            <person name="Wortman J.R."/>
            <person name="Bidwell S.L."/>
            <person name="Alsmark U.C.M."/>
            <person name="Besteiro S."/>
            <person name="Sicheritz-Ponten T."/>
            <person name="Noel C.J."/>
            <person name="Dacks J.B."/>
            <person name="Foster P.G."/>
            <person name="Simillion C."/>
            <person name="Van de Peer Y."/>
            <person name="Miranda-Saavedra D."/>
            <person name="Barton G.J."/>
            <person name="Westrop G.D."/>
            <person name="Mueller S."/>
            <person name="Dessi D."/>
            <person name="Fiori P.L."/>
            <person name="Ren Q."/>
            <person name="Paulsen I."/>
            <person name="Zhang H."/>
            <person name="Bastida-Corcuera F.D."/>
            <person name="Simoes-Barbosa A."/>
            <person name="Brown M.T."/>
            <person name="Hayes R.D."/>
            <person name="Mukherjee M."/>
            <person name="Okumura C.Y."/>
            <person name="Schneider R."/>
            <person name="Smith A.J."/>
            <person name="Vanacova S."/>
            <person name="Villalvazo M."/>
            <person name="Haas B.J."/>
            <person name="Pertea M."/>
            <person name="Feldblyum T.V."/>
            <person name="Utterback T.R."/>
            <person name="Shu C.L."/>
            <person name="Osoegawa K."/>
            <person name="de Jong P.J."/>
            <person name="Hrdy I."/>
            <person name="Horvathova L."/>
            <person name="Zubacova Z."/>
            <person name="Dolezal P."/>
            <person name="Malik S.B."/>
            <person name="Logsdon J.M. Jr."/>
            <person name="Henze K."/>
            <person name="Gupta A."/>
            <person name="Wang C.C."/>
            <person name="Dunne R.L."/>
            <person name="Upcroft J.A."/>
            <person name="Upcroft P."/>
            <person name="White O."/>
            <person name="Salzberg S.L."/>
            <person name="Tang P."/>
            <person name="Chiu C.-H."/>
            <person name="Lee Y.-S."/>
            <person name="Embley T.M."/>
            <person name="Coombs G.H."/>
            <person name="Mottram J.C."/>
            <person name="Tachezy J."/>
            <person name="Fraser-Liggett C.M."/>
            <person name="Johnson P.J."/>
        </authorList>
    </citation>
    <scope>NUCLEOTIDE SEQUENCE [LARGE SCALE GENOMIC DNA]</scope>
    <source>
        <strain evidence="11">G3</strain>
    </source>
</reference>
<dbReference type="PANTHER" id="PTHR19876">
    <property type="entry name" value="COATOMER"/>
    <property type="match status" value="1"/>
</dbReference>
<dbReference type="eggNOG" id="KOG0292">
    <property type="taxonomic scope" value="Eukaryota"/>
</dbReference>
<protein>
    <submittedName>
        <fullName evidence="11">Cotamer alpha, putative</fullName>
    </submittedName>
</protein>
<keyword evidence="5" id="KW-0677">Repeat</keyword>
<dbReference type="STRING" id="5722.A2DDS5"/>
<dbReference type="OMA" id="KSFIWIN"/>
<dbReference type="InterPro" id="IPR056176">
    <property type="entry name" value="TPR_COPA_B"/>
</dbReference>
<dbReference type="GO" id="GO:0005198">
    <property type="term" value="F:structural molecule activity"/>
    <property type="evidence" value="ECO:0007669"/>
    <property type="project" value="InterPro"/>
</dbReference>
<evidence type="ECO:0000256" key="7">
    <source>
        <dbReference type="SAM" id="MobiDB-lite"/>
    </source>
</evidence>
<gene>
    <name evidence="11" type="ORF">TVAG_198900</name>
</gene>
<keyword evidence="4 6" id="KW-0853">WD repeat</keyword>
<dbReference type="Gene3D" id="2.130.10.10">
    <property type="entry name" value="YVTN repeat-like/Quinoprotein amine dehydrogenase"/>
    <property type="match status" value="1"/>
</dbReference>
<dbReference type="Pfam" id="PF06957">
    <property type="entry name" value="COPI_C"/>
    <property type="match status" value="1"/>
</dbReference>
<evidence type="ECO:0000256" key="4">
    <source>
        <dbReference type="ARBA" id="ARBA00022574"/>
    </source>
</evidence>
<dbReference type="Pfam" id="PF00400">
    <property type="entry name" value="WD40"/>
    <property type="match status" value="5"/>
</dbReference>
<dbReference type="AlphaFoldDB" id="A2DDS5"/>
<evidence type="ECO:0000259" key="9">
    <source>
        <dbReference type="Pfam" id="PF06957"/>
    </source>
</evidence>
<dbReference type="KEGG" id="tva:5466999"/>
<evidence type="ECO:0000256" key="1">
    <source>
        <dbReference type="ARBA" id="ARBA00004255"/>
    </source>
</evidence>
<evidence type="ECO:0000256" key="2">
    <source>
        <dbReference type="ARBA" id="ARBA00022448"/>
    </source>
</evidence>
<dbReference type="InterPro" id="IPR010714">
    <property type="entry name" value="Coatomer_asu_C"/>
</dbReference>
<dbReference type="InterPro" id="IPR015943">
    <property type="entry name" value="WD40/YVTN_repeat-like_dom_sf"/>
</dbReference>
<dbReference type="Proteomes" id="UP000001542">
    <property type="component" value="Unassembled WGS sequence"/>
</dbReference>
<dbReference type="RefSeq" id="XP_001582437.1">
    <property type="nucleotide sequence ID" value="XM_001582387.1"/>
</dbReference>
<evidence type="ECO:0000313" key="12">
    <source>
        <dbReference type="Proteomes" id="UP000001542"/>
    </source>
</evidence>
<keyword evidence="2" id="KW-0813">Transport</keyword>
<evidence type="ECO:0000256" key="5">
    <source>
        <dbReference type="ARBA" id="ARBA00022737"/>
    </source>
</evidence>
<dbReference type="PROSITE" id="PS50294">
    <property type="entry name" value="WD_REPEATS_REGION"/>
    <property type="match status" value="1"/>
</dbReference>
<feature type="domain" description="Coatomer alpha subunit C-terminal" evidence="9">
    <location>
        <begin position="767"/>
        <end position="1118"/>
    </location>
</feature>
<evidence type="ECO:0000256" key="6">
    <source>
        <dbReference type="PROSITE-ProRule" id="PRU00221"/>
    </source>
</evidence>
<feature type="compositionally biased region" description="Acidic residues" evidence="7">
    <location>
        <begin position="770"/>
        <end position="784"/>
    </location>
</feature>
<evidence type="ECO:0000256" key="3">
    <source>
        <dbReference type="ARBA" id="ARBA00022490"/>
    </source>
</evidence>
<dbReference type="CDD" id="cd00200">
    <property type="entry name" value="WD40"/>
    <property type="match status" value="1"/>
</dbReference>
<dbReference type="Pfam" id="PF04053">
    <property type="entry name" value="B-prop_COPA_B_2nd"/>
    <property type="match status" value="1"/>
</dbReference>
<dbReference type="EMBL" id="DS113190">
    <property type="protein sequence ID" value="EAY21451.1"/>
    <property type="molecule type" value="Genomic_DNA"/>
</dbReference>
<keyword evidence="3" id="KW-0963">Cytoplasm</keyword>
<dbReference type="InterPro" id="IPR006692">
    <property type="entry name" value="Beta-prop_COPA/B_2nd"/>
</dbReference>
<dbReference type="PROSITE" id="PS50082">
    <property type="entry name" value="WD_REPEATS_2"/>
    <property type="match status" value="2"/>
</dbReference>
<feature type="domain" description="COPA/B TPR" evidence="10">
    <location>
        <begin position="607"/>
        <end position="705"/>
    </location>
</feature>
<accession>A2DDS5</accession>
<evidence type="ECO:0000259" key="8">
    <source>
        <dbReference type="Pfam" id="PF04053"/>
    </source>
</evidence>
<dbReference type="Pfam" id="PF23953">
    <property type="entry name" value="TPR_COPA_B"/>
    <property type="match status" value="1"/>
</dbReference>
<dbReference type="GO" id="GO:0006888">
    <property type="term" value="P:endoplasmic reticulum to Golgi vesicle-mediated transport"/>
    <property type="evidence" value="ECO:0000318"/>
    <property type="project" value="GO_Central"/>
</dbReference>
<comment type="subcellular location">
    <subcellularLocation>
        <location evidence="1">Golgi apparatus membrane</location>
        <topology evidence="1">Peripheral membrane protein</topology>
        <orientation evidence="1">Cytoplasmic side</orientation>
    </subcellularLocation>
</comment>
<name>A2DDS5_TRIV3</name>
<organism evidence="11 12">
    <name type="scientific">Trichomonas vaginalis (strain ATCC PRA-98 / G3)</name>
    <dbReference type="NCBI Taxonomy" id="412133"/>
    <lineage>
        <taxon>Eukaryota</taxon>
        <taxon>Metamonada</taxon>
        <taxon>Parabasalia</taxon>
        <taxon>Trichomonadida</taxon>
        <taxon>Trichomonadidae</taxon>
        <taxon>Trichomonas</taxon>
    </lineage>
</organism>